<proteinExistence type="predicted"/>
<organism evidence="2 3">
    <name type="scientific">Actinacidiphila acidipaludis</name>
    <dbReference type="NCBI Taxonomy" id="2873382"/>
    <lineage>
        <taxon>Bacteria</taxon>
        <taxon>Bacillati</taxon>
        <taxon>Actinomycetota</taxon>
        <taxon>Actinomycetes</taxon>
        <taxon>Kitasatosporales</taxon>
        <taxon>Streptomycetaceae</taxon>
        <taxon>Actinacidiphila</taxon>
    </lineage>
</organism>
<gene>
    <name evidence="2" type="ORF">K7862_03415</name>
</gene>
<feature type="compositionally biased region" description="Low complexity" evidence="1">
    <location>
        <begin position="325"/>
        <end position="340"/>
    </location>
</feature>
<feature type="region of interest" description="Disordered" evidence="1">
    <location>
        <begin position="1"/>
        <end position="23"/>
    </location>
</feature>
<keyword evidence="3" id="KW-1185">Reference proteome</keyword>
<dbReference type="RefSeq" id="WP_222960445.1">
    <property type="nucleotide sequence ID" value="NZ_JAINZZ010000003.1"/>
</dbReference>
<accession>A0ABS7Q2L6</accession>
<evidence type="ECO:0000256" key="1">
    <source>
        <dbReference type="SAM" id="MobiDB-lite"/>
    </source>
</evidence>
<comment type="caution">
    <text evidence="2">The sequence shown here is derived from an EMBL/GenBank/DDBJ whole genome shotgun (WGS) entry which is preliminary data.</text>
</comment>
<feature type="region of interest" description="Disordered" evidence="1">
    <location>
        <begin position="325"/>
        <end position="347"/>
    </location>
</feature>
<name>A0ABS7Q2L6_9ACTN</name>
<sequence>MSGHRRPRPRDWHPLADSDPVPGDPDAILDEVGHMRQVASMLRQEAKDLRMIGRGEGLKGRYADTLRHGADGLEVHLRETAERYERVHGHLTDWATALEGLQSEADRILRNAQAVAEVDPSVRGQGHDHSAADEDPLAGHRTSLAKVAAHRDERAAHFAALIRHEIDDKIKDSSWEWFKEAVDDWSGDIALVVDVMSWTASVIALVAIATTPAGWVAGLAIWLSVGVLTGHLMLAAAGDGSWADIAMDIFGLLTMQVGTLALNQLRNVRTATKVAAQLAAEEQAAANSARATQAIRDRASSVVNRRGATRAERAKARHDRNIARAANRRAGAEAAAEEAATPMPESTRWEAARLGGEKESMNMHKDILRMRRTYPGHSGVQSASVGAEAHMRKFQAMWTASSVVDVGDKFFGSSDLFSKKPTLGAYDHAKGRLTREVGSSW</sequence>
<dbReference type="Proteomes" id="UP000778578">
    <property type="component" value="Unassembled WGS sequence"/>
</dbReference>
<evidence type="ECO:0000313" key="2">
    <source>
        <dbReference type="EMBL" id="MBY8876690.1"/>
    </source>
</evidence>
<evidence type="ECO:0000313" key="3">
    <source>
        <dbReference type="Proteomes" id="UP000778578"/>
    </source>
</evidence>
<dbReference type="EMBL" id="JAINZZ010000003">
    <property type="protein sequence ID" value="MBY8876690.1"/>
    <property type="molecule type" value="Genomic_DNA"/>
</dbReference>
<protein>
    <submittedName>
        <fullName evidence="2">Uncharacterized protein</fullName>
    </submittedName>
</protein>
<reference evidence="2 3" key="1">
    <citation type="submission" date="2021-08" db="EMBL/GenBank/DDBJ databases">
        <title>WGS of actinomycetes from Thailand.</title>
        <authorList>
            <person name="Thawai C."/>
        </authorList>
    </citation>
    <scope>NUCLEOTIDE SEQUENCE [LARGE SCALE GENOMIC DNA]</scope>
    <source>
        <strain evidence="2 3">PLK6-54</strain>
    </source>
</reference>